<evidence type="ECO:0000313" key="3">
    <source>
        <dbReference type="EMBL" id="NML30318.1"/>
    </source>
</evidence>
<dbReference type="InterPro" id="IPR036163">
    <property type="entry name" value="HMA_dom_sf"/>
</dbReference>
<keyword evidence="4" id="KW-1185">Reference proteome</keyword>
<comment type="caution">
    <text evidence="3">The sequence shown here is derived from an EMBL/GenBank/DDBJ whole genome shotgun (WGS) entry which is preliminary data.</text>
</comment>
<evidence type="ECO:0000259" key="2">
    <source>
        <dbReference type="PROSITE" id="PS50846"/>
    </source>
</evidence>
<dbReference type="InterPro" id="IPR017969">
    <property type="entry name" value="Heavy-metal-associated_CS"/>
</dbReference>
<keyword evidence="1" id="KW-0479">Metal-binding</keyword>
<dbReference type="GO" id="GO:0046872">
    <property type="term" value="F:metal ion binding"/>
    <property type="evidence" value="ECO:0007669"/>
    <property type="project" value="UniProtKB-KW"/>
</dbReference>
<dbReference type="AlphaFoldDB" id="A0A7X9X2N6"/>
<gene>
    <name evidence="3" type="ORF">HHL14_05685</name>
</gene>
<organism evidence="3 4">
    <name type="scientific">Paraburkholderia antibiotica</name>
    <dbReference type="NCBI Taxonomy" id="2728839"/>
    <lineage>
        <taxon>Bacteria</taxon>
        <taxon>Pseudomonadati</taxon>
        <taxon>Pseudomonadota</taxon>
        <taxon>Betaproteobacteria</taxon>
        <taxon>Burkholderiales</taxon>
        <taxon>Burkholderiaceae</taxon>
        <taxon>Paraburkholderia</taxon>
    </lineage>
</organism>
<evidence type="ECO:0000313" key="4">
    <source>
        <dbReference type="Proteomes" id="UP000583127"/>
    </source>
</evidence>
<dbReference type="InterPro" id="IPR006121">
    <property type="entry name" value="HMA_dom"/>
</dbReference>
<name>A0A7X9X2N6_9BURK</name>
<dbReference type="Pfam" id="PF00403">
    <property type="entry name" value="HMA"/>
    <property type="match status" value="1"/>
</dbReference>
<accession>A0A7X9X2N6</accession>
<dbReference type="PROSITE" id="PS01047">
    <property type="entry name" value="HMA_1"/>
    <property type="match status" value="1"/>
</dbReference>
<protein>
    <submittedName>
        <fullName evidence="3">Heavy-metal-associated domain-containing protein</fullName>
    </submittedName>
</protein>
<dbReference type="EMBL" id="JABBFZ010000002">
    <property type="protein sequence ID" value="NML30318.1"/>
    <property type="molecule type" value="Genomic_DNA"/>
</dbReference>
<dbReference type="RefSeq" id="WP_169496587.1">
    <property type="nucleotide sequence ID" value="NZ_JABBFZ010000002.1"/>
</dbReference>
<reference evidence="3 4" key="1">
    <citation type="submission" date="2020-04" db="EMBL/GenBank/DDBJ databases">
        <title>Paraburkholderia sp. G-4-1-8 isolated from soil.</title>
        <authorList>
            <person name="Dahal R.H."/>
        </authorList>
    </citation>
    <scope>NUCLEOTIDE SEQUENCE [LARGE SCALE GENOMIC DNA]</scope>
    <source>
        <strain evidence="3 4">G-4-1-8</strain>
    </source>
</reference>
<dbReference type="CDD" id="cd00371">
    <property type="entry name" value="HMA"/>
    <property type="match status" value="1"/>
</dbReference>
<sequence>MELTIPDMRCGGCAKAVTNALNRVDPAARIDIDVPVKIAKVASRLPEHTLIEAIEAAGFHPVRNS</sequence>
<proteinExistence type="predicted"/>
<dbReference type="Gene3D" id="3.30.70.100">
    <property type="match status" value="1"/>
</dbReference>
<dbReference type="SUPFAM" id="SSF55008">
    <property type="entry name" value="HMA, heavy metal-associated domain"/>
    <property type="match status" value="1"/>
</dbReference>
<dbReference type="PROSITE" id="PS50846">
    <property type="entry name" value="HMA_2"/>
    <property type="match status" value="1"/>
</dbReference>
<feature type="domain" description="HMA" evidence="2">
    <location>
        <begin position="1"/>
        <end position="62"/>
    </location>
</feature>
<dbReference type="Proteomes" id="UP000583127">
    <property type="component" value="Unassembled WGS sequence"/>
</dbReference>
<evidence type="ECO:0000256" key="1">
    <source>
        <dbReference type="ARBA" id="ARBA00022723"/>
    </source>
</evidence>